<dbReference type="AlphaFoldDB" id="A0A0W0SX59"/>
<dbReference type="Proteomes" id="UP000054736">
    <property type="component" value="Unassembled WGS sequence"/>
</dbReference>
<dbReference type="PATRIC" id="fig|1212489.4.peg.1660"/>
<evidence type="ECO:0008006" key="3">
    <source>
        <dbReference type="Google" id="ProtNLM"/>
    </source>
</evidence>
<dbReference type="EMBL" id="LNXY01000020">
    <property type="protein sequence ID" value="KTC87951.1"/>
    <property type="molecule type" value="Genomic_DNA"/>
</dbReference>
<dbReference type="STRING" id="1212489.Ldro_1570"/>
<reference evidence="1 2" key="1">
    <citation type="submission" date="2015-11" db="EMBL/GenBank/DDBJ databases">
        <title>Genomic analysis of 38 Legionella species identifies large and diverse effector repertoires.</title>
        <authorList>
            <person name="Burstein D."/>
            <person name="Amaro F."/>
            <person name="Zusman T."/>
            <person name="Lifshitz Z."/>
            <person name="Cohen O."/>
            <person name="Gilbert J.A."/>
            <person name="Pupko T."/>
            <person name="Shuman H.A."/>
            <person name="Segal G."/>
        </authorList>
    </citation>
    <scope>NUCLEOTIDE SEQUENCE [LARGE SCALE GENOMIC DNA]</scope>
    <source>
        <strain evidence="1 2">ATCC 700990</strain>
    </source>
</reference>
<gene>
    <name evidence="1" type="ORF">Ldro_1570</name>
</gene>
<accession>A0A0W0SX59</accession>
<proteinExistence type="predicted"/>
<dbReference type="RefSeq" id="WP_058495854.1">
    <property type="nucleotide sequence ID" value="NZ_CAAAIU010000002.1"/>
</dbReference>
<comment type="caution">
    <text evidence="1">The sequence shown here is derived from an EMBL/GenBank/DDBJ whole genome shotgun (WGS) entry which is preliminary data.</text>
</comment>
<dbReference type="OrthoDB" id="5657143at2"/>
<sequence>MQKLGIVALSVFLVSCTTTGSGNLPTGGPAVTSVLFDKPYGTSAPLDNPPVVYTDQNEKPLNSQDIKAINEAIAAGHQKNWAPQEEVMQQHMSDEI</sequence>
<keyword evidence="2" id="KW-1185">Reference proteome</keyword>
<protein>
    <recommendedName>
        <fullName evidence="3">Lipoprotein</fullName>
    </recommendedName>
</protein>
<dbReference type="PROSITE" id="PS51257">
    <property type="entry name" value="PROKAR_LIPOPROTEIN"/>
    <property type="match status" value="1"/>
</dbReference>
<name>A0A0W0SX59_9GAMM</name>
<organism evidence="1 2">
    <name type="scientific">Legionella drozanskii LLAP-1</name>
    <dbReference type="NCBI Taxonomy" id="1212489"/>
    <lineage>
        <taxon>Bacteria</taxon>
        <taxon>Pseudomonadati</taxon>
        <taxon>Pseudomonadota</taxon>
        <taxon>Gammaproteobacteria</taxon>
        <taxon>Legionellales</taxon>
        <taxon>Legionellaceae</taxon>
        <taxon>Legionella</taxon>
    </lineage>
</organism>
<evidence type="ECO:0000313" key="1">
    <source>
        <dbReference type="EMBL" id="KTC87951.1"/>
    </source>
</evidence>
<evidence type="ECO:0000313" key="2">
    <source>
        <dbReference type="Proteomes" id="UP000054736"/>
    </source>
</evidence>